<comment type="caution">
    <text evidence="10">The sequence shown here is derived from an EMBL/GenBank/DDBJ whole genome shotgun (WGS) entry which is preliminary data.</text>
</comment>
<feature type="active site" description="Nucleophile" evidence="7">
    <location>
        <position position="485"/>
    </location>
</feature>
<dbReference type="GO" id="GO:0006508">
    <property type="term" value="P:proteolysis"/>
    <property type="evidence" value="ECO:0007669"/>
    <property type="project" value="UniProtKB-KW"/>
</dbReference>
<dbReference type="InterPro" id="IPR043138">
    <property type="entry name" value="GGT_lsub"/>
</dbReference>
<dbReference type="FunFam" id="1.10.246.130:FF:000005">
    <property type="entry name" value="Gamma-glutamyltranspeptidase 1, putative"/>
    <property type="match status" value="1"/>
</dbReference>
<name>A0A1D1W5Y9_RAMVA</name>
<feature type="binding site" evidence="8">
    <location>
        <begin position="503"/>
        <end position="505"/>
    </location>
    <ligand>
        <name>L-glutamate</name>
        <dbReference type="ChEBI" id="CHEBI:29985"/>
    </ligand>
</feature>
<dbReference type="GO" id="GO:0016746">
    <property type="term" value="F:acyltransferase activity"/>
    <property type="evidence" value="ECO:0007669"/>
    <property type="project" value="UniProtKB-KW"/>
</dbReference>
<reference evidence="10 11" key="1">
    <citation type="journal article" date="2016" name="Nat. Commun.">
        <title>Extremotolerant tardigrade genome and improved radiotolerance of human cultured cells by tardigrade-unique protein.</title>
        <authorList>
            <person name="Hashimoto T."/>
            <person name="Horikawa D.D."/>
            <person name="Saito Y."/>
            <person name="Kuwahara H."/>
            <person name="Kozuka-Hata H."/>
            <person name="Shin-I T."/>
            <person name="Minakuchi Y."/>
            <person name="Ohishi K."/>
            <person name="Motoyama A."/>
            <person name="Aizu T."/>
            <person name="Enomoto A."/>
            <person name="Kondo K."/>
            <person name="Tanaka S."/>
            <person name="Hara Y."/>
            <person name="Koshikawa S."/>
            <person name="Sagara H."/>
            <person name="Miura T."/>
            <person name="Yokobori S."/>
            <person name="Miyagawa K."/>
            <person name="Suzuki Y."/>
            <person name="Kubo T."/>
            <person name="Oyama M."/>
            <person name="Kohara Y."/>
            <person name="Fujiyama A."/>
            <person name="Arakawa K."/>
            <person name="Katayama T."/>
            <person name="Toyoda A."/>
            <person name="Kunieda T."/>
        </authorList>
    </citation>
    <scope>NUCLEOTIDE SEQUENCE [LARGE SCALE GENOMIC DNA]</scope>
    <source>
        <strain evidence="10 11">YOKOZUNA-1</strain>
    </source>
</reference>
<evidence type="ECO:0000256" key="7">
    <source>
        <dbReference type="PIRSR" id="PIRSR600101-1"/>
    </source>
</evidence>
<protein>
    <recommendedName>
        <fullName evidence="12">Gamma-glutamyltransferase</fullName>
    </recommendedName>
</protein>
<dbReference type="FunFam" id="3.60.20.40:FF:000001">
    <property type="entry name" value="Gamma-glutamyltranspeptidase 1"/>
    <property type="match status" value="1"/>
</dbReference>
<organism evidence="10 11">
    <name type="scientific">Ramazzottius varieornatus</name>
    <name type="common">Water bear</name>
    <name type="synonym">Tardigrade</name>
    <dbReference type="NCBI Taxonomy" id="947166"/>
    <lineage>
        <taxon>Eukaryota</taxon>
        <taxon>Metazoa</taxon>
        <taxon>Ecdysozoa</taxon>
        <taxon>Tardigrada</taxon>
        <taxon>Eutardigrada</taxon>
        <taxon>Parachela</taxon>
        <taxon>Hypsibioidea</taxon>
        <taxon>Ramazzottiidae</taxon>
        <taxon>Ramazzottius</taxon>
    </lineage>
</organism>
<keyword evidence="3" id="KW-0378">Hydrolase</keyword>
<dbReference type="SUPFAM" id="SSF56235">
    <property type="entry name" value="N-terminal nucleophile aminohydrolases (Ntn hydrolases)"/>
    <property type="match status" value="1"/>
</dbReference>
<accession>A0A1D1W5Y9</accession>
<gene>
    <name evidence="10" type="primary">RvY_18492-1</name>
    <name evidence="10" type="synonym">RvY_18492.1</name>
    <name evidence="10" type="ORF">RvY_18492</name>
</gene>
<sequence>MEYSKERHKSFTYGPLPVRPFVLDLKELNDDRTSLSKWRIFGTLSVISLAILLVLAMSTSSSSGMGLGLLWLGGPSLLVQNPASTTLTSGQPEITAVLSNSSTDYETMSEKLVPGWPTPSTVRTYQQQAVASDVAVCSVIGNEMLKANGTAADAVIAAALCSGVVHPYSSGLGGGALVVYYDRATKIAHTINAREVAPLAATEDMFSKSHNESDRFASMFGWKSIAVPGELAGMWELHRRFGRLPWRDLFQPTIKLAREGMTVTSFFGRILAFSKKYLLVHGDRTSRELLFDPTTNSTFVVDDVIKMPILADTLETIANDPLGINEFYNGSIARKLVNDIQGGGGIVQLKDFEQYAARTDDPPLVTQLRGNLALYGLQPPAGSILLHHALKILDGFHYNTTWERLTVEERTLFYHRLVEALKFAFAIRGNLGDHAFSTALQQFVERVQDAGTSDAARAQINDSRTFDDEAYYGMENAAVENAGGTAHTSAMDQFGNAVSFTTSLNSVFGSYRISTSTGIILNDHMDDFVTQLNANTSSTYAAMPSSPFNKIVPGKRPMSSQCPLIIVDKEGNVLVVAGASGGARISSALLNVLTRVLYFDQNLKSAMDASRVHHQLRPNEIDYERKFDQVFIDALKEKGHKLKQNIAPKFVSHSAVEFIYNNVTDGRVYAVSDARKGGLPDGI</sequence>
<keyword evidence="4" id="KW-0325">Glycoprotein</keyword>
<dbReference type="PANTHER" id="PTHR11686">
    <property type="entry name" value="GAMMA GLUTAMYL TRANSPEPTIDASE"/>
    <property type="match status" value="1"/>
</dbReference>
<dbReference type="GO" id="GO:0005886">
    <property type="term" value="C:plasma membrane"/>
    <property type="evidence" value="ECO:0007669"/>
    <property type="project" value="TreeGrafter"/>
</dbReference>
<dbReference type="AlphaFoldDB" id="A0A1D1W5Y9"/>
<dbReference type="STRING" id="947166.A0A1D1W5Y9"/>
<evidence type="ECO:0000256" key="3">
    <source>
        <dbReference type="ARBA" id="ARBA00022801"/>
    </source>
</evidence>
<proteinExistence type="predicted"/>
<feature type="binding site" evidence="8">
    <location>
        <begin position="559"/>
        <end position="560"/>
    </location>
    <ligand>
        <name>L-glutamate</name>
        <dbReference type="ChEBI" id="CHEBI:29985"/>
    </ligand>
</feature>
<dbReference type="OrthoDB" id="1081007at2759"/>
<evidence type="ECO:0000256" key="9">
    <source>
        <dbReference type="SAM" id="Phobius"/>
    </source>
</evidence>
<keyword evidence="9" id="KW-0472">Membrane</keyword>
<keyword evidence="6" id="KW-1202">Platelet aggregation activating toxin</keyword>
<evidence type="ECO:0008006" key="12">
    <source>
        <dbReference type="Google" id="ProtNLM"/>
    </source>
</evidence>
<evidence type="ECO:0000256" key="5">
    <source>
        <dbReference type="ARBA" id="ARBA00023315"/>
    </source>
</evidence>
<dbReference type="PRINTS" id="PR01210">
    <property type="entry name" value="GGTRANSPTASE"/>
</dbReference>
<dbReference type="InterPro" id="IPR000101">
    <property type="entry name" value="GGT_peptidase"/>
</dbReference>
<evidence type="ECO:0000313" key="10">
    <source>
        <dbReference type="EMBL" id="GAV08862.1"/>
    </source>
</evidence>
<dbReference type="Pfam" id="PF01019">
    <property type="entry name" value="G_glu_transpept"/>
    <property type="match status" value="1"/>
</dbReference>
<keyword evidence="6" id="KW-0800">Toxin</keyword>
<keyword evidence="1" id="KW-0645">Protease</keyword>
<dbReference type="GO" id="GO:0036374">
    <property type="term" value="F:glutathione hydrolase activity"/>
    <property type="evidence" value="ECO:0007669"/>
    <property type="project" value="InterPro"/>
</dbReference>
<evidence type="ECO:0000256" key="6">
    <source>
        <dbReference type="ARBA" id="ARBA00084097"/>
    </source>
</evidence>
<dbReference type="InterPro" id="IPR043137">
    <property type="entry name" value="GGT_ssub_C"/>
</dbReference>
<dbReference type="Gene3D" id="3.60.20.40">
    <property type="match status" value="1"/>
</dbReference>
<feature type="transmembrane region" description="Helical" evidence="9">
    <location>
        <begin position="38"/>
        <end position="57"/>
    </location>
</feature>
<evidence type="ECO:0000256" key="8">
    <source>
        <dbReference type="PIRSR" id="PIRSR600101-2"/>
    </source>
</evidence>
<feature type="binding site" evidence="8">
    <location>
        <position position="194"/>
    </location>
    <ligand>
        <name>L-glutamate</name>
        <dbReference type="ChEBI" id="CHEBI:29985"/>
    </ligand>
</feature>
<feature type="binding site" evidence="8">
    <location>
        <position position="527"/>
    </location>
    <ligand>
        <name>L-glutamate</name>
        <dbReference type="ChEBI" id="CHEBI:29985"/>
    </ligand>
</feature>
<evidence type="ECO:0000313" key="11">
    <source>
        <dbReference type="Proteomes" id="UP000186922"/>
    </source>
</evidence>
<dbReference type="Proteomes" id="UP000186922">
    <property type="component" value="Unassembled WGS sequence"/>
</dbReference>
<dbReference type="GO" id="GO:0006751">
    <property type="term" value="P:glutathione catabolic process"/>
    <property type="evidence" value="ECO:0007669"/>
    <property type="project" value="InterPro"/>
</dbReference>
<keyword evidence="5" id="KW-0012">Acyltransferase</keyword>
<keyword evidence="11" id="KW-1185">Reference proteome</keyword>
<keyword evidence="6" id="KW-1199">Hemostasis impairing toxin</keyword>
<feature type="binding site" evidence="8">
    <location>
        <position position="582"/>
    </location>
    <ligand>
        <name>L-glutamate</name>
        <dbReference type="ChEBI" id="CHEBI:29985"/>
    </ligand>
</feature>
<dbReference type="EMBL" id="BDGG01000019">
    <property type="protein sequence ID" value="GAV08862.1"/>
    <property type="molecule type" value="Genomic_DNA"/>
</dbReference>
<keyword evidence="9" id="KW-1133">Transmembrane helix</keyword>
<evidence type="ECO:0000256" key="2">
    <source>
        <dbReference type="ARBA" id="ARBA00022679"/>
    </source>
</evidence>
<dbReference type="PANTHER" id="PTHR11686:SF9">
    <property type="entry name" value="RE13973P"/>
    <property type="match status" value="1"/>
</dbReference>
<dbReference type="Gene3D" id="1.10.246.130">
    <property type="match status" value="1"/>
</dbReference>
<keyword evidence="2" id="KW-0808">Transferase</keyword>
<dbReference type="InterPro" id="IPR029055">
    <property type="entry name" value="Ntn_hydrolases_N"/>
</dbReference>
<evidence type="ECO:0000256" key="4">
    <source>
        <dbReference type="ARBA" id="ARBA00023180"/>
    </source>
</evidence>
<keyword evidence="9" id="KW-0812">Transmembrane</keyword>
<evidence type="ECO:0000256" key="1">
    <source>
        <dbReference type="ARBA" id="ARBA00022670"/>
    </source>
</evidence>